<dbReference type="NCBIfam" id="TIGR02322">
    <property type="entry name" value="phosphon_PhnN"/>
    <property type="match status" value="1"/>
</dbReference>
<proteinExistence type="inferred from homology"/>
<keyword evidence="4 6" id="KW-0547">Nucleotide-binding</keyword>
<dbReference type="RefSeq" id="WP_058238353.1">
    <property type="nucleotide sequence ID" value="NZ_CYPW01000006.1"/>
</dbReference>
<comment type="function">
    <text evidence="6">Catalyzes the phosphorylation of ribose 1,5-bisphosphate to 5-phospho-D-ribosyl alpha-1-diphosphate (PRPP).</text>
</comment>
<comment type="similarity">
    <text evidence="6">Belongs to the ribose 1,5-bisphosphokinase family.</text>
</comment>
<evidence type="ECO:0000256" key="1">
    <source>
        <dbReference type="ARBA" id="ARBA00000373"/>
    </source>
</evidence>
<dbReference type="Gene3D" id="3.40.50.300">
    <property type="entry name" value="P-loop containing nucleotide triphosphate hydrolases"/>
    <property type="match status" value="1"/>
</dbReference>
<dbReference type="GO" id="GO:0005829">
    <property type="term" value="C:cytosol"/>
    <property type="evidence" value="ECO:0007669"/>
    <property type="project" value="TreeGrafter"/>
</dbReference>
<dbReference type="STRING" id="321267.SHM7688_00405"/>
<evidence type="ECO:0000256" key="4">
    <source>
        <dbReference type="ARBA" id="ARBA00022741"/>
    </source>
</evidence>
<evidence type="ECO:0000256" key="2">
    <source>
        <dbReference type="ARBA" id="ARBA00005069"/>
    </source>
</evidence>
<dbReference type="GO" id="GO:0033863">
    <property type="term" value="F:ribose 1,5-bisphosphate phosphokinase activity"/>
    <property type="evidence" value="ECO:0007669"/>
    <property type="project" value="UniProtKB-UniRule"/>
</dbReference>
<dbReference type="GO" id="GO:0006015">
    <property type="term" value="P:5-phosphoribose 1-diphosphate biosynthetic process"/>
    <property type="evidence" value="ECO:0007669"/>
    <property type="project" value="UniProtKB-UniRule"/>
</dbReference>
<dbReference type="OrthoDB" id="341217at2"/>
<dbReference type="InterPro" id="IPR012699">
    <property type="entry name" value="PhnN"/>
</dbReference>
<accession>A0A0P1EKD3</accession>
<keyword evidence="3 6" id="KW-0808">Transferase</keyword>
<evidence type="ECO:0000256" key="5">
    <source>
        <dbReference type="ARBA" id="ARBA00022840"/>
    </source>
</evidence>
<dbReference type="SMART" id="SM00072">
    <property type="entry name" value="GuKc"/>
    <property type="match status" value="1"/>
</dbReference>
<dbReference type="InterPro" id="IPR027417">
    <property type="entry name" value="P-loop_NTPase"/>
</dbReference>
<comment type="catalytic activity">
    <reaction evidence="1 6">
        <text>alpha-D-ribose 1,5-bisphosphate + ATP = 5-phospho-alpha-D-ribose 1-diphosphate + ADP</text>
        <dbReference type="Rhea" id="RHEA:20109"/>
        <dbReference type="ChEBI" id="CHEBI:30616"/>
        <dbReference type="ChEBI" id="CHEBI:58017"/>
        <dbReference type="ChEBI" id="CHEBI:68688"/>
        <dbReference type="ChEBI" id="CHEBI:456216"/>
        <dbReference type="EC" id="2.7.4.23"/>
    </reaction>
</comment>
<evidence type="ECO:0000256" key="6">
    <source>
        <dbReference type="HAMAP-Rule" id="MF_00836"/>
    </source>
</evidence>
<reference evidence="8 9" key="1">
    <citation type="submission" date="2015-09" db="EMBL/GenBank/DDBJ databases">
        <authorList>
            <consortium name="Swine Surveillance"/>
        </authorList>
    </citation>
    <scope>NUCLEOTIDE SEQUENCE [LARGE SCALE GENOMIC DNA]</scope>
    <source>
        <strain evidence="8 9">CECT 7688</strain>
    </source>
</reference>
<feature type="binding site" evidence="6">
    <location>
        <begin position="15"/>
        <end position="22"/>
    </location>
    <ligand>
        <name>ATP</name>
        <dbReference type="ChEBI" id="CHEBI:30616"/>
    </ligand>
</feature>
<evidence type="ECO:0000259" key="7">
    <source>
        <dbReference type="SMART" id="SM00072"/>
    </source>
</evidence>
<keyword evidence="8" id="KW-0418">Kinase</keyword>
<organism evidence="8 9">
    <name type="scientific">Shimia marina</name>
    <dbReference type="NCBI Taxonomy" id="321267"/>
    <lineage>
        <taxon>Bacteria</taxon>
        <taxon>Pseudomonadati</taxon>
        <taxon>Pseudomonadota</taxon>
        <taxon>Alphaproteobacteria</taxon>
        <taxon>Rhodobacterales</taxon>
        <taxon>Roseobacteraceae</taxon>
    </lineage>
</organism>
<dbReference type="HAMAP" id="MF_00836">
    <property type="entry name" value="PhnN"/>
    <property type="match status" value="1"/>
</dbReference>
<dbReference type="SUPFAM" id="SSF52540">
    <property type="entry name" value="P-loop containing nucleoside triphosphate hydrolases"/>
    <property type="match status" value="1"/>
</dbReference>
<dbReference type="EC" id="2.7.4.23" evidence="6"/>
<evidence type="ECO:0000256" key="3">
    <source>
        <dbReference type="ARBA" id="ARBA00022679"/>
    </source>
</evidence>
<dbReference type="UniPathway" id="UPA00087">
    <property type="reaction ID" value="UER00175"/>
</dbReference>
<dbReference type="GO" id="GO:0019634">
    <property type="term" value="P:organic phosphonate metabolic process"/>
    <property type="evidence" value="ECO:0007669"/>
    <property type="project" value="UniProtKB-UniRule"/>
</dbReference>
<dbReference type="Proteomes" id="UP000054823">
    <property type="component" value="Unassembled WGS sequence"/>
</dbReference>
<dbReference type="AlphaFoldDB" id="A0A0P1EKD3"/>
<evidence type="ECO:0000313" key="8">
    <source>
        <dbReference type="EMBL" id="CUH50973.1"/>
    </source>
</evidence>
<keyword evidence="9" id="KW-1185">Reference proteome</keyword>
<gene>
    <name evidence="6 8" type="primary">phnN</name>
    <name evidence="8" type="ORF">SHM7688_00405</name>
</gene>
<name>A0A0P1EKD3_9RHOB</name>
<dbReference type="EMBL" id="CYPW01000006">
    <property type="protein sequence ID" value="CUH50973.1"/>
    <property type="molecule type" value="Genomic_DNA"/>
</dbReference>
<keyword evidence="5 6" id="KW-0067">ATP-binding</keyword>
<dbReference type="PANTHER" id="PTHR23117">
    <property type="entry name" value="GUANYLATE KINASE-RELATED"/>
    <property type="match status" value="1"/>
</dbReference>
<comment type="pathway">
    <text evidence="2 6">Metabolic intermediate biosynthesis; 5-phospho-alpha-D-ribose 1-diphosphate biosynthesis; 5-phospho-alpha-D-ribose 1-diphosphate from D-ribose 5-phosphate (route II): step 3/3.</text>
</comment>
<sequence length="184" mass="18750">MGNAALPARVVGVVGPSGVGKDTVMEAMAAARADVVLARRVITRAAGAGGENSIGATDAEFDALVAEGSFALWWAAHGLRYGVPRKALQQAGARIVLVNLSRGVLDQARAAFEDFAVLSLTADVQTLAQRLAARGRESEAEIAARLARAGVSRPAGEDVVEVANDGALAATVAAALEALQPVRA</sequence>
<protein>
    <recommendedName>
        <fullName evidence="6">Ribose 1,5-bisphosphate phosphokinase PhnN</fullName>
        <ecNumber evidence="6">2.7.4.23</ecNumber>
    </recommendedName>
    <alternativeName>
        <fullName evidence="6">Ribose 1,5-bisphosphokinase</fullName>
    </alternativeName>
</protein>
<feature type="domain" description="Guanylate kinase/L-type calcium channel beta subunit" evidence="7">
    <location>
        <begin position="7"/>
        <end position="180"/>
    </location>
</feature>
<dbReference type="InterPro" id="IPR008145">
    <property type="entry name" value="GK/Ca_channel_bsu"/>
</dbReference>
<dbReference type="PANTHER" id="PTHR23117:SF8">
    <property type="entry name" value="RIBOSE 1,5-BISPHOSPHATE PHOSPHOKINASE PHNN"/>
    <property type="match status" value="1"/>
</dbReference>
<dbReference type="GO" id="GO:0005524">
    <property type="term" value="F:ATP binding"/>
    <property type="evidence" value="ECO:0007669"/>
    <property type="project" value="UniProtKB-KW"/>
</dbReference>
<evidence type="ECO:0000313" key="9">
    <source>
        <dbReference type="Proteomes" id="UP000054823"/>
    </source>
</evidence>